<gene>
    <name evidence="12 14" type="primary">kbl</name>
    <name evidence="14" type="ORF">EJ995_03600</name>
</gene>
<comment type="pathway">
    <text evidence="3">Sphingolipid metabolism.</text>
</comment>
<dbReference type="NCBIfam" id="NF005394">
    <property type="entry name" value="PRK06939.1"/>
    <property type="match status" value="1"/>
</dbReference>
<comment type="function">
    <text evidence="11">Involved in de novo bacterial ceramide synthesis. Catalyzes the condensation of L-serine with palmitoyl-CoA (hexadecanoyl-CoA) to produce 3-oxosphinganine. Also capable of using alanine as substrate leading to the formation of 1-deoxysphinganine (1-deoxySa). Contributes to the levels of endogenous sphingolipids in its host.</text>
</comment>
<evidence type="ECO:0000256" key="11">
    <source>
        <dbReference type="ARBA" id="ARBA00055827"/>
    </source>
</evidence>
<dbReference type="CDD" id="cd06454">
    <property type="entry name" value="KBL_like"/>
    <property type="match status" value="1"/>
</dbReference>
<dbReference type="GO" id="GO:0030148">
    <property type="term" value="P:sphingolipid biosynthetic process"/>
    <property type="evidence" value="ECO:0007669"/>
    <property type="project" value="UniProtKB-ARBA"/>
</dbReference>
<dbReference type="GO" id="GO:0008890">
    <property type="term" value="F:glycine C-acetyltransferase activity"/>
    <property type="evidence" value="ECO:0007669"/>
    <property type="project" value="UniProtKB-UniRule"/>
</dbReference>
<dbReference type="Proteomes" id="UP000279600">
    <property type="component" value="Chromosome"/>
</dbReference>
<feature type="binding site" evidence="12">
    <location>
        <position position="368"/>
    </location>
    <ligand>
        <name>substrate</name>
    </ligand>
</feature>
<keyword evidence="5 12" id="KW-0808">Transferase</keyword>
<evidence type="ECO:0000313" key="15">
    <source>
        <dbReference type="Proteomes" id="UP000279600"/>
    </source>
</evidence>
<dbReference type="OrthoDB" id="9807157at2"/>
<comment type="subunit">
    <text evidence="12">Homodimer.</text>
</comment>
<dbReference type="EC" id="2.3.1.29" evidence="12"/>
<feature type="binding site" evidence="12">
    <location>
        <position position="136"/>
    </location>
    <ligand>
        <name>substrate</name>
    </ligand>
</feature>
<organism evidence="14 15">
    <name type="scientific">Nonlabens ponticola</name>
    <dbReference type="NCBI Taxonomy" id="2496866"/>
    <lineage>
        <taxon>Bacteria</taxon>
        <taxon>Pseudomonadati</taxon>
        <taxon>Bacteroidota</taxon>
        <taxon>Flavobacteriia</taxon>
        <taxon>Flavobacteriales</taxon>
        <taxon>Flavobacteriaceae</taxon>
        <taxon>Nonlabens</taxon>
    </lineage>
</organism>
<evidence type="ECO:0000256" key="10">
    <source>
        <dbReference type="ARBA" id="ARBA00047854"/>
    </source>
</evidence>
<keyword evidence="8" id="KW-0443">Lipid metabolism</keyword>
<dbReference type="HAMAP" id="MF_00985">
    <property type="entry name" value="2am3keto_CoA_ligase"/>
    <property type="match status" value="1"/>
</dbReference>
<evidence type="ECO:0000256" key="1">
    <source>
        <dbReference type="ARBA" id="ARBA00004746"/>
    </source>
</evidence>
<evidence type="ECO:0000259" key="13">
    <source>
        <dbReference type="Pfam" id="PF00155"/>
    </source>
</evidence>
<evidence type="ECO:0000256" key="12">
    <source>
        <dbReference type="HAMAP-Rule" id="MF_00985"/>
    </source>
</evidence>
<feature type="domain" description="Aminotransferase class I/classII large" evidence="13">
    <location>
        <begin position="43"/>
        <end position="387"/>
    </location>
</feature>
<dbReference type="Pfam" id="PF00155">
    <property type="entry name" value="Aminotran_1_2"/>
    <property type="match status" value="1"/>
</dbReference>
<evidence type="ECO:0000256" key="5">
    <source>
        <dbReference type="ARBA" id="ARBA00022679"/>
    </source>
</evidence>
<keyword evidence="6 12" id="KW-0663">Pyridoxal phosphate</keyword>
<evidence type="ECO:0000313" key="14">
    <source>
        <dbReference type="EMBL" id="AZQ43364.1"/>
    </source>
</evidence>
<proteinExistence type="inferred from homology"/>
<dbReference type="KEGG" id="noj:EJ995_03600"/>
<feature type="binding site" evidence="12">
    <location>
        <begin position="274"/>
        <end position="275"/>
    </location>
    <ligand>
        <name>pyridoxal 5'-phosphate</name>
        <dbReference type="ChEBI" id="CHEBI:597326"/>
        <note>ligand shared between dimeric partners</note>
    </ligand>
</feature>
<comment type="pathway">
    <text evidence="12">Amino-acid degradation; L-threonine degradation via oxydo-reductase pathway; glycine from L-threonine: step 2/2.</text>
</comment>
<evidence type="ECO:0000256" key="3">
    <source>
        <dbReference type="ARBA" id="ARBA00004991"/>
    </source>
</evidence>
<dbReference type="InterPro" id="IPR015424">
    <property type="entry name" value="PyrdxlP-dep_Trfase"/>
</dbReference>
<evidence type="ECO:0000256" key="2">
    <source>
        <dbReference type="ARBA" id="ARBA00004760"/>
    </source>
</evidence>
<dbReference type="AlphaFoldDB" id="A0A3S9MW48"/>
<keyword evidence="15" id="KW-1185">Reference proteome</keyword>
<keyword evidence="7" id="KW-0746">Sphingolipid metabolism</keyword>
<dbReference type="SUPFAM" id="SSF53383">
    <property type="entry name" value="PLP-dependent transferases"/>
    <property type="match status" value="1"/>
</dbReference>
<dbReference type="PANTHER" id="PTHR13693:SF103">
    <property type="entry name" value="AMINOTRANSFERASE CLASS I_CLASSII DOMAIN-CONTAINING PROTEIN"/>
    <property type="match status" value="1"/>
</dbReference>
<dbReference type="InterPro" id="IPR011282">
    <property type="entry name" value="2am3keto_CoA_ligase"/>
</dbReference>
<evidence type="ECO:0000256" key="7">
    <source>
        <dbReference type="ARBA" id="ARBA00022919"/>
    </source>
</evidence>
<comment type="catalytic activity">
    <reaction evidence="10">
        <text>L-serine + hexadecanoyl-CoA + H(+) = 3-oxosphinganine + CO2 + CoA</text>
        <dbReference type="Rhea" id="RHEA:14761"/>
        <dbReference type="ChEBI" id="CHEBI:15378"/>
        <dbReference type="ChEBI" id="CHEBI:16526"/>
        <dbReference type="ChEBI" id="CHEBI:33384"/>
        <dbReference type="ChEBI" id="CHEBI:57287"/>
        <dbReference type="ChEBI" id="CHEBI:57379"/>
        <dbReference type="ChEBI" id="CHEBI:58299"/>
        <dbReference type="EC" id="2.3.1.50"/>
    </reaction>
    <physiologicalReaction direction="left-to-right" evidence="10">
        <dbReference type="Rhea" id="RHEA:14762"/>
    </physiologicalReaction>
</comment>
<dbReference type="NCBIfam" id="TIGR01822">
    <property type="entry name" value="2am3keto_CoA"/>
    <property type="match status" value="1"/>
</dbReference>
<reference evidence="14 15" key="1">
    <citation type="submission" date="2018-12" db="EMBL/GenBank/DDBJ databases">
        <title>Complete genome of Nonlabens sp. MJ115.</title>
        <authorList>
            <person name="Choi H.S."/>
            <person name="Jung J."/>
        </authorList>
    </citation>
    <scope>NUCLEOTIDE SEQUENCE [LARGE SCALE GENOMIC DNA]</scope>
    <source>
        <strain evidence="14 15">MJ115</strain>
    </source>
</reference>
<feature type="binding site" description="in other chain" evidence="12">
    <location>
        <begin position="111"/>
        <end position="112"/>
    </location>
    <ligand>
        <name>pyridoxal 5'-phosphate</name>
        <dbReference type="ChEBI" id="CHEBI:597326"/>
        <note>ligand shared between dimeric partners</note>
    </ligand>
</feature>
<name>A0A3S9MW48_9FLAO</name>
<dbReference type="InterPro" id="IPR015421">
    <property type="entry name" value="PyrdxlP-dep_Trfase_major"/>
</dbReference>
<dbReference type="UniPathway" id="UPA00046">
    <property type="reaction ID" value="UER00506"/>
</dbReference>
<evidence type="ECO:0000256" key="9">
    <source>
        <dbReference type="ARBA" id="ARBA00023315"/>
    </source>
</evidence>
<dbReference type="GO" id="GO:0019518">
    <property type="term" value="P:L-threonine catabolic process to glycine"/>
    <property type="evidence" value="ECO:0007669"/>
    <property type="project" value="UniProtKB-UniRule"/>
</dbReference>
<comment type="pathway">
    <text evidence="1">Cofactor biosynthesis; biotin biosynthesis.</text>
</comment>
<comment type="caution">
    <text evidence="12">Lacks conserved residue(s) required for the propagation of feature annotation.</text>
</comment>
<keyword evidence="9 12" id="KW-0012">Acyltransferase</keyword>
<dbReference type="GO" id="GO:0030170">
    <property type="term" value="F:pyridoxal phosphate binding"/>
    <property type="evidence" value="ECO:0007669"/>
    <property type="project" value="UniProtKB-UniRule"/>
</dbReference>
<dbReference type="PANTHER" id="PTHR13693">
    <property type="entry name" value="CLASS II AMINOTRANSFERASE/8-AMINO-7-OXONONANOATE SYNTHASE"/>
    <property type="match status" value="1"/>
</dbReference>
<dbReference type="InterPro" id="IPR015422">
    <property type="entry name" value="PyrdxlP-dep_Trfase_small"/>
</dbReference>
<comment type="function">
    <text evidence="12">Catalyzes the cleavage of 2-amino-3-ketobutyrate to glycine and acetyl-CoA.</text>
</comment>
<sequence>MYGKIKEHLQQEIAQIKEDGLFKKERIITSPQDAVITLDDGSEVLNFCANNYLGLSSHPEVIQAAKDTLDTHGFGMSSVRFICGTQDIHKELEQKLAAFYGMEDTILYAACFDANAGVFEPLLTKEDAIISDSLNHASIIDGVRLCKAARYRYASADMADLEKQLIAANENGARHKVIVTDGVFSMDGILAPLDKICDLADKYDALVMVDECHAAGFLGDTGRGSLEAKNVLGRIDIVTGTLGKALGGAMGGYTCANREVIEILRQRSRPYLFSNSLAPSIVGASIKALELIDSSTDLIKKVQDNTAYFKKEMQQLGFDIVDGESAIVPVMLYDAKLSQDMADMLLEEGIYVIGFFYPVVPKEKARIRVQLSAAHSKEHIDKAVKAFEKVGKSLDVIKN</sequence>
<dbReference type="Gene3D" id="3.90.1150.10">
    <property type="entry name" value="Aspartate Aminotransferase, domain 1"/>
    <property type="match status" value="1"/>
</dbReference>
<dbReference type="FunFam" id="3.40.640.10:FF:000006">
    <property type="entry name" value="5-aminolevulinate synthase, mitochondrial"/>
    <property type="match status" value="1"/>
</dbReference>
<dbReference type="FunFam" id="3.90.1150.10:FF:000004">
    <property type="entry name" value="2-amino-3-ketobutyrate coenzyme A ligase"/>
    <property type="match status" value="1"/>
</dbReference>
<dbReference type="InterPro" id="IPR050087">
    <property type="entry name" value="AON_synthase_class-II"/>
</dbReference>
<comment type="pathway">
    <text evidence="2">Lipid metabolism; sphingolipid metabolism.</text>
</comment>
<feature type="binding site" description="in other chain" evidence="12">
    <location>
        <position position="185"/>
    </location>
    <ligand>
        <name>pyridoxal 5'-phosphate</name>
        <dbReference type="ChEBI" id="CHEBI:597326"/>
        <note>ligand shared between dimeric partners</note>
    </ligand>
</feature>
<evidence type="ECO:0000256" key="8">
    <source>
        <dbReference type="ARBA" id="ARBA00023098"/>
    </source>
</evidence>
<dbReference type="InterPro" id="IPR004839">
    <property type="entry name" value="Aminotransferase_I/II_large"/>
</dbReference>
<comment type="cofactor">
    <cofactor evidence="12">
        <name>pyridoxal 5'-phosphate</name>
        <dbReference type="ChEBI" id="CHEBI:597326"/>
    </cofactor>
    <text evidence="12">Binds 1 pyridoxal phosphate per subunit.</text>
</comment>
<dbReference type="GO" id="GO:0004758">
    <property type="term" value="F:serine C-palmitoyltransferase activity"/>
    <property type="evidence" value="ECO:0007669"/>
    <property type="project" value="UniProtKB-EC"/>
</dbReference>
<dbReference type="GO" id="GO:0016020">
    <property type="term" value="C:membrane"/>
    <property type="evidence" value="ECO:0007669"/>
    <property type="project" value="GOC"/>
</dbReference>
<feature type="binding site" description="in other chain" evidence="12">
    <location>
        <begin position="241"/>
        <end position="244"/>
    </location>
    <ligand>
        <name>pyridoxal 5'-phosphate</name>
        <dbReference type="ChEBI" id="CHEBI:597326"/>
        <note>ligand shared between dimeric partners</note>
    </ligand>
</feature>
<dbReference type="EMBL" id="CP034549">
    <property type="protein sequence ID" value="AZQ43364.1"/>
    <property type="molecule type" value="Genomic_DNA"/>
</dbReference>
<accession>A0A3S9MW48</accession>
<feature type="modified residue" description="N6-(pyridoxal phosphate)lysine" evidence="12">
    <location>
        <position position="244"/>
    </location>
</feature>
<protein>
    <recommendedName>
        <fullName evidence="12">2-amino-3-ketobutyrate coenzyme A ligase</fullName>
        <shortName evidence="12">AKB ligase</shortName>
        <ecNumber evidence="12">2.3.1.29</ecNumber>
    </recommendedName>
    <alternativeName>
        <fullName evidence="12">Glycine acetyltransferase</fullName>
    </alternativeName>
</protein>
<evidence type="ECO:0000256" key="4">
    <source>
        <dbReference type="ARBA" id="ARBA00010008"/>
    </source>
</evidence>
<evidence type="ECO:0000256" key="6">
    <source>
        <dbReference type="ARBA" id="ARBA00022898"/>
    </source>
</evidence>
<dbReference type="RefSeq" id="WP_126445699.1">
    <property type="nucleotide sequence ID" value="NZ_CP034549.1"/>
</dbReference>
<comment type="catalytic activity">
    <reaction evidence="12">
        <text>glycine + acetyl-CoA = (2S)-2-amino-3-oxobutanoate + CoA</text>
        <dbReference type="Rhea" id="RHEA:20736"/>
        <dbReference type="ChEBI" id="CHEBI:57287"/>
        <dbReference type="ChEBI" id="CHEBI:57288"/>
        <dbReference type="ChEBI" id="CHEBI:57305"/>
        <dbReference type="ChEBI" id="CHEBI:78948"/>
        <dbReference type="EC" id="2.3.1.29"/>
    </reaction>
</comment>
<comment type="similarity">
    <text evidence="4">Belongs to the class-II pyridoxal-phosphate-dependent aminotransferase family. BioF subfamily.</text>
</comment>
<dbReference type="Gene3D" id="3.40.640.10">
    <property type="entry name" value="Type I PLP-dependent aspartate aminotransferase-like (Major domain)"/>
    <property type="match status" value="1"/>
</dbReference>
<dbReference type="GO" id="GO:0005737">
    <property type="term" value="C:cytoplasm"/>
    <property type="evidence" value="ECO:0007669"/>
    <property type="project" value="UniProtKB-ARBA"/>
</dbReference>